<comment type="subcellular location">
    <subcellularLocation>
        <location evidence="1">Membrane</location>
        <topology evidence="1">Multi-pass membrane protein</topology>
    </subcellularLocation>
</comment>
<feature type="domain" description="Phosphatidic acid phosphatase type 2/haloperoxidase" evidence="8">
    <location>
        <begin position="114"/>
        <end position="260"/>
    </location>
</feature>
<dbReference type="PANTHER" id="PTHR10165">
    <property type="entry name" value="LIPID PHOSPHATE PHOSPHATASE"/>
    <property type="match status" value="1"/>
</dbReference>
<keyword evidence="4 7" id="KW-1133">Transmembrane helix</keyword>
<gene>
    <name evidence="9" type="ORF">CVT24_000849</name>
</gene>
<feature type="transmembrane region" description="Helical" evidence="7">
    <location>
        <begin position="215"/>
        <end position="233"/>
    </location>
</feature>
<sequence>MTNFPFKATQPLSKGMSITPARRRKLLFSYAPDWILTIALAVAFYLLDKIDGFRREFSLEDTSLRHPFAVHERVPNTALVCVCFVAPILIMPIINFITVRSLWDLHNSALFFTACMALLNTANHHHQVLWALVKITVGRPRPDVISRCQPIAGSVDPPLGLSNSSICTQTDHEILIDGFRSFFSGHSSLSFAGMGFLSFYLAGKLHLFDRRGHTGKAWLALAPFMVALLVAISRTMDYRHHWQDVLVGSTVGTVLAFFAYHQYYPSLASEWSHRPFSPRIKREDDSDILPSHHQPPLPYPGSNSPNHLNVNDAQGYRQQHSFDESYELAGTVPRPQPASLDDHWKSQGPENLDQGDLSSTSYNPPRRMDTQRSTHGGADLR</sequence>
<dbReference type="GO" id="GO:0006644">
    <property type="term" value="P:phospholipid metabolic process"/>
    <property type="evidence" value="ECO:0007669"/>
    <property type="project" value="InterPro"/>
</dbReference>
<feature type="compositionally biased region" description="Polar residues" evidence="6">
    <location>
        <begin position="301"/>
        <end position="311"/>
    </location>
</feature>
<dbReference type="AlphaFoldDB" id="A0A409VVJ4"/>
<feature type="compositionally biased region" description="Basic and acidic residues" evidence="6">
    <location>
        <begin position="366"/>
        <end position="381"/>
    </location>
</feature>
<comment type="similarity">
    <text evidence="2">Belongs to the PA-phosphatase related phosphoesterase family.</text>
</comment>
<feature type="transmembrane region" description="Helical" evidence="7">
    <location>
        <begin position="182"/>
        <end position="203"/>
    </location>
</feature>
<accession>A0A409VVJ4</accession>
<comment type="caution">
    <text evidence="9">The sequence shown here is derived from an EMBL/GenBank/DDBJ whole genome shotgun (WGS) entry which is preliminary data.</text>
</comment>
<keyword evidence="10" id="KW-1185">Reference proteome</keyword>
<dbReference type="GO" id="GO:0046839">
    <property type="term" value="P:phospholipid dephosphorylation"/>
    <property type="evidence" value="ECO:0007669"/>
    <property type="project" value="TreeGrafter"/>
</dbReference>
<evidence type="ECO:0000313" key="10">
    <source>
        <dbReference type="Proteomes" id="UP000284842"/>
    </source>
</evidence>
<evidence type="ECO:0000256" key="1">
    <source>
        <dbReference type="ARBA" id="ARBA00004141"/>
    </source>
</evidence>
<dbReference type="GO" id="GO:0008195">
    <property type="term" value="F:phosphatidate phosphatase activity"/>
    <property type="evidence" value="ECO:0007669"/>
    <property type="project" value="TreeGrafter"/>
</dbReference>
<keyword evidence="5 7" id="KW-0472">Membrane</keyword>
<keyword evidence="3 7" id="KW-0812">Transmembrane</keyword>
<feature type="transmembrane region" description="Helical" evidence="7">
    <location>
        <begin position="77"/>
        <end position="97"/>
    </location>
</feature>
<evidence type="ECO:0000256" key="3">
    <source>
        <dbReference type="ARBA" id="ARBA00022692"/>
    </source>
</evidence>
<dbReference type="InterPro" id="IPR000326">
    <property type="entry name" value="PAP2/HPO"/>
</dbReference>
<dbReference type="OrthoDB" id="8907274at2759"/>
<dbReference type="SMART" id="SM00014">
    <property type="entry name" value="acidPPc"/>
    <property type="match status" value="1"/>
</dbReference>
<evidence type="ECO:0000256" key="5">
    <source>
        <dbReference type="ARBA" id="ARBA00023136"/>
    </source>
</evidence>
<organism evidence="9 10">
    <name type="scientific">Panaeolus cyanescens</name>
    <dbReference type="NCBI Taxonomy" id="181874"/>
    <lineage>
        <taxon>Eukaryota</taxon>
        <taxon>Fungi</taxon>
        <taxon>Dikarya</taxon>
        <taxon>Basidiomycota</taxon>
        <taxon>Agaricomycotina</taxon>
        <taxon>Agaricomycetes</taxon>
        <taxon>Agaricomycetidae</taxon>
        <taxon>Agaricales</taxon>
        <taxon>Agaricineae</taxon>
        <taxon>Galeropsidaceae</taxon>
        <taxon>Panaeolus</taxon>
    </lineage>
</organism>
<proteinExistence type="inferred from homology"/>
<dbReference type="InterPro" id="IPR043216">
    <property type="entry name" value="PAP-like"/>
</dbReference>
<dbReference type="SUPFAM" id="SSF48317">
    <property type="entry name" value="Acid phosphatase/Vanadium-dependent haloperoxidase"/>
    <property type="match status" value="1"/>
</dbReference>
<feature type="transmembrane region" description="Helical" evidence="7">
    <location>
        <begin position="245"/>
        <end position="264"/>
    </location>
</feature>
<dbReference type="Pfam" id="PF01569">
    <property type="entry name" value="PAP2"/>
    <property type="match status" value="1"/>
</dbReference>
<dbReference type="InParanoid" id="A0A409VVJ4"/>
<evidence type="ECO:0000259" key="8">
    <source>
        <dbReference type="SMART" id="SM00014"/>
    </source>
</evidence>
<dbReference type="InterPro" id="IPR036938">
    <property type="entry name" value="PAP2/HPO_sf"/>
</dbReference>
<dbReference type="Gene3D" id="1.20.144.10">
    <property type="entry name" value="Phosphatidic acid phosphatase type 2/haloperoxidase"/>
    <property type="match status" value="1"/>
</dbReference>
<dbReference type="FunCoup" id="A0A409VVJ4">
    <property type="interactions" value="62"/>
</dbReference>
<dbReference type="CDD" id="cd03390">
    <property type="entry name" value="PAP2_containing_1_like"/>
    <property type="match status" value="1"/>
</dbReference>
<dbReference type="PANTHER" id="PTHR10165:SF35">
    <property type="entry name" value="RE23632P"/>
    <property type="match status" value="1"/>
</dbReference>
<dbReference type="GO" id="GO:0016020">
    <property type="term" value="C:membrane"/>
    <property type="evidence" value="ECO:0007669"/>
    <property type="project" value="UniProtKB-SubCell"/>
</dbReference>
<evidence type="ECO:0000256" key="2">
    <source>
        <dbReference type="ARBA" id="ARBA00008816"/>
    </source>
</evidence>
<dbReference type="STRING" id="181874.A0A409VVJ4"/>
<feature type="region of interest" description="Disordered" evidence="6">
    <location>
        <begin position="282"/>
        <end position="311"/>
    </location>
</feature>
<evidence type="ECO:0000256" key="4">
    <source>
        <dbReference type="ARBA" id="ARBA00022989"/>
    </source>
</evidence>
<protein>
    <recommendedName>
        <fullName evidence="8">Phosphatidic acid phosphatase type 2/haloperoxidase domain-containing protein</fullName>
    </recommendedName>
</protein>
<reference evidence="9 10" key="1">
    <citation type="journal article" date="2018" name="Evol. Lett.">
        <title>Horizontal gene cluster transfer increased hallucinogenic mushroom diversity.</title>
        <authorList>
            <person name="Reynolds H.T."/>
            <person name="Vijayakumar V."/>
            <person name="Gluck-Thaler E."/>
            <person name="Korotkin H.B."/>
            <person name="Matheny P.B."/>
            <person name="Slot J.C."/>
        </authorList>
    </citation>
    <scope>NUCLEOTIDE SEQUENCE [LARGE SCALE GENOMIC DNA]</scope>
    <source>
        <strain evidence="9 10">2629</strain>
    </source>
</reference>
<evidence type="ECO:0000313" key="9">
    <source>
        <dbReference type="EMBL" id="PPQ70286.1"/>
    </source>
</evidence>
<evidence type="ECO:0000256" key="7">
    <source>
        <dbReference type="SAM" id="Phobius"/>
    </source>
</evidence>
<dbReference type="EMBL" id="NHTK01005959">
    <property type="protein sequence ID" value="PPQ70286.1"/>
    <property type="molecule type" value="Genomic_DNA"/>
</dbReference>
<evidence type="ECO:0000256" key="6">
    <source>
        <dbReference type="SAM" id="MobiDB-lite"/>
    </source>
</evidence>
<feature type="transmembrane region" description="Helical" evidence="7">
    <location>
        <begin position="26"/>
        <end position="47"/>
    </location>
</feature>
<name>A0A409VVJ4_9AGAR</name>
<dbReference type="Proteomes" id="UP000284842">
    <property type="component" value="Unassembled WGS sequence"/>
</dbReference>
<feature type="region of interest" description="Disordered" evidence="6">
    <location>
        <begin position="330"/>
        <end position="381"/>
    </location>
</feature>